<organism evidence="2">
    <name type="scientific">viral metagenome</name>
    <dbReference type="NCBI Taxonomy" id="1070528"/>
    <lineage>
        <taxon>unclassified sequences</taxon>
        <taxon>metagenomes</taxon>
        <taxon>organismal metagenomes</taxon>
    </lineage>
</organism>
<name>A0A6M3KFK8_9ZZZZ</name>
<sequence length="369" mass="39073">MTVASENNRVSYSASIGTGPYPYTWKILASDELLVYDGDTLLTETTHYTVSGVGTDAGGNVTLTYTPTATNTILIVDAPAYTQETDYTENDPFPAAAHENALDKLTRLCLRLKEAISRTIKVTITSSLTEVELPIPSAGQIIGWNSTATGMTNYNMADVSGLTVSDLGASLVQSTTATSMVRLLAASDMAASIVRGTTGDDVQSAMGITAFARSLLDDATAAIARNTLSVGLDQFEVYSSGTTSLAAVVYTKLPFDTFASSVADSFSTPLNRFTAPETRKYLLSAMAYFKKIATAGIEGFLHVYKNGSVFRSIPFQMISSTVSTHVCGPSWSAAIELNAADYIEIYAYCNTSVSVVGGLGNSYFSGVAL</sequence>
<dbReference type="SUPFAM" id="SSF49842">
    <property type="entry name" value="TNF-like"/>
    <property type="match status" value="1"/>
</dbReference>
<gene>
    <name evidence="2" type="ORF">MM415A00680_0003</name>
    <name evidence="1" type="ORF">MM415B00960_0020</name>
</gene>
<evidence type="ECO:0000313" key="2">
    <source>
        <dbReference type="EMBL" id="QJA80672.1"/>
    </source>
</evidence>
<accession>A0A6M3KFK8</accession>
<dbReference type="EMBL" id="MT142431">
    <property type="protein sequence ID" value="QJA80672.1"/>
    <property type="molecule type" value="Genomic_DNA"/>
</dbReference>
<protein>
    <submittedName>
        <fullName evidence="2">Putative tail protein</fullName>
    </submittedName>
</protein>
<reference evidence="2" key="1">
    <citation type="submission" date="2020-03" db="EMBL/GenBank/DDBJ databases">
        <title>The deep terrestrial virosphere.</title>
        <authorList>
            <person name="Holmfeldt K."/>
            <person name="Nilsson E."/>
            <person name="Simone D."/>
            <person name="Lopez-Fernandez M."/>
            <person name="Wu X."/>
            <person name="de Brujin I."/>
            <person name="Lundin D."/>
            <person name="Andersson A."/>
            <person name="Bertilsson S."/>
            <person name="Dopson M."/>
        </authorList>
    </citation>
    <scope>NUCLEOTIDE SEQUENCE</scope>
    <source>
        <strain evidence="2">MM415A00680</strain>
        <strain evidence="1">MM415B00960</strain>
    </source>
</reference>
<dbReference type="AlphaFoldDB" id="A0A6M3KFK8"/>
<dbReference type="EMBL" id="MT141439">
    <property type="protein sequence ID" value="QJA61372.1"/>
    <property type="molecule type" value="Genomic_DNA"/>
</dbReference>
<dbReference type="InterPro" id="IPR008983">
    <property type="entry name" value="Tumour_necrosis_fac-like_dom"/>
</dbReference>
<proteinExistence type="predicted"/>
<evidence type="ECO:0000313" key="1">
    <source>
        <dbReference type="EMBL" id="QJA61372.1"/>
    </source>
</evidence>
<dbReference type="Gene3D" id="2.60.120.40">
    <property type="match status" value="1"/>
</dbReference>